<feature type="chain" id="PRO_5047344172" evidence="1">
    <location>
        <begin position="23"/>
        <end position="202"/>
    </location>
</feature>
<protein>
    <submittedName>
        <fullName evidence="2">Stage II sporulation protein R</fullName>
    </submittedName>
</protein>
<keyword evidence="3" id="KW-1185">Reference proteome</keyword>
<gene>
    <name evidence="2" type="primary">spoIIR</name>
    <name evidence="2" type="ORF">ACFQ3N_00300</name>
</gene>
<evidence type="ECO:0000313" key="3">
    <source>
        <dbReference type="Proteomes" id="UP001597040"/>
    </source>
</evidence>
<dbReference type="EMBL" id="JBHTKJ010000001">
    <property type="protein sequence ID" value="MFD1036868.1"/>
    <property type="molecule type" value="Genomic_DNA"/>
</dbReference>
<dbReference type="Pfam" id="PF09551">
    <property type="entry name" value="Spore_II_R"/>
    <property type="match status" value="1"/>
</dbReference>
<accession>A0ABW3LGD3</accession>
<evidence type="ECO:0000313" key="2">
    <source>
        <dbReference type="EMBL" id="MFD1036868.1"/>
    </source>
</evidence>
<evidence type="ECO:0000256" key="1">
    <source>
        <dbReference type="SAM" id="SignalP"/>
    </source>
</evidence>
<dbReference type="RefSeq" id="WP_390358446.1">
    <property type="nucleotide sequence ID" value="NZ_JBHTKJ010000001.1"/>
</dbReference>
<dbReference type="NCBIfam" id="TIGR02837">
    <property type="entry name" value="spore_II_R"/>
    <property type="match status" value="1"/>
</dbReference>
<comment type="caution">
    <text evidence="2">The sequence shown here is derived from an EMBL/GenBank/DDBJ whole genome shotgun (WGS) entry which is preliminary data.</text>
</comment>
<dbReference type="InterPro" id="IPR014202">
    <property type="entry name" value="Spore_II_R"/>
</dbReference>
<dbReference type="Proteomes" id="UP001597040">
    <property type="component" value="Unassembled WGS sequence"/>
</dbReference>
<feature type="signal peptide" evidence="1">
    <location>
        <begin position="1"/>
        <end position="22"/>
    </location>
</feature>
<sequence length="202" mass="23075">MKKLVFFAFIFFILLLSMPTKGAGNQAVQEDDYQVIPDDAIRLRILANSDSESDQQIKRLIRDEVNEEITKWVEDIADINEARDLIQANLPEIKSIVSSVLEQQDNKESFQVEYGDNVTFPTKLYGSFLYPAGEYEAILITIGDGKGSNWWCVLFPPLCFLDFSNGTSVAETASSEPIEEEEEEDEDSVKIKFFLFEWFGWS</sequence>
<organism evidence="2 3">
    <name type="scientific">Virgibacillus byunsanensis</name>
    <dbReference type="NCBI Taxonomy" id="570945"/>
    <lineage>
        <taxon>Bacteria</taxon>
        <taxon>Bacillati</taxon>
        <taxon>Bacillota</taxon>
        <taxon>Bacilli</taxon>
        <taxon>Bacillales</taxon>
        <taxon>Bacillaceae</taxon>
        <taxon>Virgibacillus</taxon>
    </lineage>
</organism>
<proteinExistence type="predicted"/>
<keyword evidence="1" id="KW-0732">Signal</keyword>
<reference evidence="3" key="1">
    <citation type="journal article" date="2019" name="Int. J. Syst. Evol. Microbiol.">
        <title>The Global Catalogue of Microorganisms (GCM) 10K type strain sequencing project: providing services to taxonomists for standard genome sequencing and annotation.</title>
        <authorList>
            <consortium name="The Broad Institute Genomics Platform"/>
            <consortium name="The Broad Institute Genome Sequencing Center for Infectious Disease"/>
            <person name="Wu L."/>
            <person name="Ma J."/>
        </authorList>
    </citation>
    <scope>NUCLEOTIDE SEQUENCE [LARGE SCALE GENOMIC DNA]</scope>
    <source>
        <strain evidence="3">CCUG 56754</strain>
    </source>
</reference>
<name>A0ABW3LGD3_9BACI</name>